<dbReference type="Gene3D" id="3.40.50.720">
    <property type="entry name" value="NAD(P)-binding Rossmann-like Domain"/>
    <property type="match status" value="1"/>
</dbReference>
<sequence>MAEDVVLVTGAGGCIAAWVMKDLLAAGAGVVGFDLSDNKRRAGLAMPEADVARIAWELGDIADGERLREVAARHGVTAIIHLAALQVPFCKADPVAGAKVNVLGTVNVLETARHLGIRRLAYASSIAVQGMGEDSPWLATLYGAHKACCEAMAKVYWQDWQVPSIGIRPGVVYGPGRDQGMSAAPTVAMLAAVTGSAYDIPFTGPFPFLYVREAAAAFVQAVAEDRTGAGVFDLNGVASTIEDVTGMIRGHAPAAAVGSRGAPFPFPAELADAPLAAAIGDYRKWPLEAGVAETIALFRDLVAAGRLAAADVR</sequence>
<evidence type="ECO:0000256" key="1">
    <source>
        <dbReference type="ARBA" id="ARBA00005125"/>
    </source>
</evidence>
<evidence type="ECO:0000256" key="2">
    <source>
        <dbReference type="ARBA" id="ARBA00007637"/>
    </source>
</evidence>
<evidence type="ECO:0000259" key="3">
    <source>
        <dbReference type="Pfam" id="PF01370"/>
    </source>
</evidence>
<dbReference type="EMBL" id="JAUSVX010000009">
    <property type="protein sequence ID" value="MDQ0471530.1"/>
    <property type="molecule type" value="Genomic_DNA"/>
</dbReference>
<evidence type="ECO:0000313" key="5">
    <source>
        <dbReference type="Proteomes" id="UP001242480"/>
    </source>
</evidence>
<dbReference type="InterPro" id="IPR001509">
    <property type="entry name" value="Epimerase_deHydtase"/>
</dbReference>
<reference evidence="4 5" key="1">
    <citation type="submission" date="2023-07" db="EMBL/GenBank/DDBJ databases">
        <title>Genomic Encyclopedia of Type Strains, Phase IV (KMG-IV): sequencing the most valuable type-strain genomes for metagenomic binning, comparative biology and taxonomic classification.</title>
        <authorList>
            <person name="Goeker M."/>
        </authorList>
    </citation>
    <scope>NUCLEOTIDE SEQUENCE [LARGE SCALE GENOMIC DNA]</scope>
    <source>
        <strain evidence="4 5">DSM 19619</strain>
    </source>
</reference>
<comment type="caution">
    <text evidence="4">The sequence shown here is derived from an EMBL/GenBank/DDBJ whole genome shotgun (WGS) entry which is preliminary data.</text>
</comment>
<keyword evidence="5" id="KW-1185">Reference proteome</keyword>
<organism evidence="4 5">
    <name type="scientific">Labrys wisconsinensis</name>
    <dbReference type="NCBI Taxonomy" id="425677"/>
    <lineage>
        <taxon>Bacteria</taxon>
        <taxon>Pseudomonadati</taxon>
        <taxon>Pseudomonadota</taxon>
        <taxon>Alphaproteobacteria</taxon>
        <taxon>Hyphomicrobiales</taxon>
        <taxon>Xanthobacteraceae</taxon>
        <taxon>Labrys</taxon>
    </lineage>
</organism>
<dbReference type="CDD" id="cd08946">
    <property type="entry name" value="SDR_e"/>
    <property type="match status" value="1"/>
</dbReference>
<dbReference type="InterPro" id="IPR036291">
    <property type="entry name" value="NAD(P)-bd_dom_sf"/>
</dbReference>
<comment type="pathway">
    <text evidence="1">Bacterial outer membrane biogenesis; LPS O-antigen biosynthesis.</text>
</comment>
<dbReference type="RefSeq" id="WP_307276851.1">
    <property type="nucleotide sequence ID" value="NZ_JAUSVX010000009.1"/>
</dbReference>
<dbReference type="PANTHER" id="PTHR43000">
    <property type="entry name" value="DTDP-D-GLUCOSE 4,6-DEHYDRATASE-RELATED"/>
    <property type="match status" value="1"/>
</dbReference>
<gene>
    <name evidence="4" type="ORF">QO011_004555</name>
</gene>
<evidence type="ECO:0000313" key="4">
    <source>
        <dbReference type="EMBL" id="MDQ0471530.1"/>
    </source>
</evidence>
<name>A0ABU0JB85_9HYPH</name>
<protein>
    <submittedName>
        <fullName evidence="4">Nucleoside-diphosphate-sugar epimerase</fullName>
    </submittedName>
</protein>
<dbReference type="SUPFAM" id="SSF51735">
    <property type="entry name" value="NAD(P)-binding Rossmann-fold domains"/>
    <property type="match status" value="1"/>
</dbReference>
<proteinExistence type="inferred from homology"/>
<feature type="domain" description="NAD-dependent epimerase/dehydratase" evidence="3">
    <location>
        <begin position="6"/>
        <end position="228"/>
    </location>
</feature>
<dbReference type="Proteomes" id="UP001242480">
    <property type="component" value="Unassembled WGS sequence"/>
</dbReference>
<accession>A0ABU0JB85</accession>
<dbReference type="Pfam" id="PF01370">
    <property type="entry name" value="Epimerase"/>
    <property type="match status" value="1"/>
</dbReference>
<comment type="similarity">
    <text evidence="2">Belongs to the NAD(P)-dependent epimerase/dehydratase family.</text>
</comment>